<evidence type="ECO:0000256" key="2">
    <source>
        <dbReference type="ARBA" id="ARBA00022475"/>
    </source>
</evidence>
<feature type="transmembrane region" description="Helical" evidence="8">
    <location>
        <begin position="474"/>
        <end position="494"/>
    </location>
</feature>
<dbReference type="EMBL" id="VCGU01000005">
    <property type="protein sequence ID" value="TRY75594.1"/>
    <property type="molecule type" value="Genomic_DNA"/>
</dbReference>
<dbReference type="PANTHER" id="PTHR42643">
    <property type="entry name" value="IONOTROPIC RECEPTOR 20A-RELATED"/>
    <property type="match status" value="1"/>
</dbReference>
<accession>A0A553PD44</accession>
<dbReference type="Gene3D" id="1.10.287.70">
    <property type="match status" value="1"/>
</dbReference>
<dbReference type="InterPro" id="IPR052192">
    <property type="entry name" value="Insect_Ionotropic_Sensory_Rcpt"/>
</dbReference>
<name>A0A553PD44_TIGCA</name>
<dbReference type="Gene3D" id="3.40.190.10">
    <property type="entry name" value="Periplasmic binding protein-like II"/>
    <property type="match status" value="1"/>
</dbReference>
<gene>
    <name evidence="9" type="ORF">TCAL_00526</name>
</gene>
<evidence type="ECO:0000256" key="4">
    <source>
        <dbReference type="ARBA" id="ARBA00022989"/>
    </source>
</evidence>
<evidence type="ECO:0000313" key="10">
    <source>
        <dbReference type="Proteomes" id="UP000318571"/>
    </source>
</evidence>
<evidence type="ECO:0000256" key="1">
    <source>
        <dbReference type="ARBA" id="ARBA00004651"/>
    </source>
</evidence>
<comment type="subcellular location">
    <subcellularLocation>
        <location evidence="1">Cell membrane</location>
        <topology evidence="1">Multi-pass membrane protein</topology>
    </subcellularLocation>
</comment>
<feature type="transmembrane region" description="Helical" evidence="8">
    <location>
        <begin position="282"/>
        <end position="306"/>
    </location>
</feature>
<organism evidence="9 10">
    <name type="scientific">Tigriopus californicus</name>
    <name type="common">Marine copepod</name>
    <dbReference type="NCBI Taxonomy" id="6832"/>
    <lineage>
        <taxon>Eukaryota</taxon>
        <taxon>Metazoa</taxon>
        <taxon>Ecdysozoa</taxon>
        <taxon>Arthropoda</taxon>
        <taxon>Crustacea</taxon>
        <taxon>Multicrustacea</taxon>
        <taxon>Hexanauplia</taxon>
        <taxon>Copepoda</taxon>
        <taxon>Harpacticoida</taxon>
        <taxon>Harpacticidae</taxon>
        <taxon>Tigriopus</taxon>
    </lineage>
</organism>
<keyword evidence="7" id="KW-0325">Glycoprotein</keyword>
<evidence type="ECO:0000256" key="6">
    <source>
        <dbReference type="ARBA" id="ARBA00023170"/>
    </source>
</evidence>
<keyword evidence="5 8" id="KW-0472">Membrane</keyword>
<dbReference type="OMA" id="WITDEIN"/>
<dbReference type="Proteomes" id="UP000318571">
    <property type="component" value="Chromosome 2"/>
</dbReference>
<evidence type="ECO:0000256" key="5">
    <source>
        <dbReference type="ARBA" id="ARBA00023136"/>
    </source>
</evidence>
<evidence type="ECO:0000256" key="7">
    <source>
        <dbReference type="ARBA" id="ARBA00023180"/>
    </source>
</evidence>
<comment type="caution">
    <text evidence="9">The sequence shown here is derived from an EMBL/GenBank/DDBJ whole genome shotgun (WGS) entry which is preliminary data.</text>
</comment>
<keyword evidence="3 8" id="KW-0812">Transmembrane</keyword>
<evidence type="ECO:0008006" key="11">
    <source>
        <dbReference type="Google" id="ProtNLM"/>
    </source>
</evidence>
<dbReference type="SUPFAM" id="SSF53850">
    <property type="entry name" value="Periplasmic binding protein-like II"/>
    <property type="match status" value="1"/>
</dbReference>
<dbReference type="GO" id="GO:0005886">
    <property type="term" value="C:plasma membrane"/>
    <property type="evidence" value="ECO:0007669"/>
    <property type="project" value="UniProtKB-SubCell"/>
</dbReference>
<keyword evidence="4 8" id="KW-1133">Transmembrane helix</keyword>
<evidence type="ECO:0000313" key="9">
    <source>
        <dbReference type="EMBL" id="TRY75594.1"/>
    </source>
</evidence>
<keyword evidence="6" id="KW-0675">Receptor</keyword>
<proteinExistence type="predicted"/>
<feature type="transmembrane region" description="Helical" evidence="8">
    <location>
        <begin position="219"/>
        <end position="239"/>
    </location>
</feature>
<keyword evidence="10" id="KW-1185">Reference proteome</keyword>
<dbReference type="AlphaFoldDB" id="A0A553PD44"/>
<protein>
    <recommendedName>
        <fullName evidence="11">Ionotropic glutamate receptor C-terminal domain-containing protein</fullName>
    </recommendedName>
</protein>
<keyword evidence="2" id="KW-1003">Cell membrane</keyword>
<reference evidence="9 10" key="1">
    <citation type="journal article" date="2018" name="Nat. Ecol. Evol.">
        <title>Genomic signatures of mitonuclear coevolution across populations of Tigriopus californicus.</title>
        <authorList>
            <person name="Barreto F.S."/>
            <person name="Watson E.T."/>
            <person name="Lima T.G."/>
            <person name="Willett C.S."/>
            <person name="Edmands S."/>
            <person name="Li W."/>
            <person name="Burton R.S."/>
        </authorList>
    </citation>
    <scope>NUCLEOTIDE SEQUENCE [LARGE SCALE GENOMIC DNA]</scope>
    <source>
        <strain evidence="9 10">San Diego</strain>
    </source>
</reference>
<evidence type="ECO:0000256" key="3">
    <source>
        <dbReference type="ARBA" id="ARBA00022692"/>
    </source>
</evidence>
<dbReference type="PANTHER" id="PTHR42643:SF24">
    <property type="entry name" value="IONOTROPIC RECEPTOR 60A"/>
    <property type="match status" value="1"/>
</dbReference>
<sequence>MSSRCNIGLINANDGDALQKSKELIFDPLKTLIFVTSDLENLPSFFFERNIHSIFVESKNFSAFMFDSPLHPNLAHFDPAKMKSLKMTRFKDRKMKAVTLNLPPQSILDFDTGIHRGFEYLIAAGVTNAVGLSLEVFVPRDGEWWGNESPPGSGNYTGLLGEFVSGYAEMGWANLFYSAHRTKFMTFTDWYLSDQACFLVPNPNPYPKILALVWPFDQFTWLCTIISLVVFSVLLLLFLQSQFYLEASLKNSNWAMLILAVVFKQSDLTFTRIQHLGIRLMALTLILGMLLLGTSYAAALISFLTINVHPDPPRTIERLNNYITDRNLDVSFCCSNMMDAIRDRKDSDVVSSRMKRDYDYSDPYRNVSKGTHVVPQSKQMLNFGIRAGLSNQLGQTNVFILDECFLSLPIALGLRKGSPIKPMLDYKLRQLQEGGLVQKWITDEINSFGKLDTQFGTEARVLESLTLFDLQGPFIVYGFAIGVSGIIILFECLLKAHTKARLH</sequence>
<evidence type="ECO:0000256" key="8">
    <source>
        <dbReference type="SAM" id="Phobius"/>
    </source>
</evidence>